<accession>A0A5E7E611</accession>
<feature type="region of interest" description="Disordered" evidence="1">
    <location>
        <begin position="79"/>
        <end position="134"/>
    </location>
</feature>
<dbReference type="EMBL" id="CABVHY010000023">
    <property type="protein sequence ID" value="VVO22092.1"/>
    <property type="molecule type" value="Genomic_DNA"/>
</dbReference>
<evidence type="ECO:0008006" key="4">
    <source>
        <dbReference type="Google" id="ProtNLM"/>
    </source>
</evidence>
<sequence length="282" mass="30639">MSACWPLQGMSPAQKSVLISLSDNANDEGVCWPSVAKIGQRTCLAERTVQSAIKWLISAKVVSVRERMGRSTMYTITPAAFAPPQDMRPADAAGTPPQQPHPAPADAAPPPRSGCTQNRNRTAIDPSVEPQSSFPALVGQGAVVVSDPEQETRSKAKIEADRQEACRGIWISYAAAYFDRYHTEPVRNATVNTQINNLLKRLGADEARFVAAYYVSIQDAYLIRSCHDIGSLLAKAEAYRTQWATNTQVNSTTAKQMENTQANMSTAEQAKAMLRKRGAGNA</sequence>
<organism evidence="2 3">
    <name type="scientific">Pseudomonas fluorescens</name>
    <dbReference type="NCBI Taxonomy" id="294"/>
    <lineage>
        <taxon>Bacteria</taxon>
        <taxon>Pseudomonadati</taxon>
        <taxon>Pseudomonadota</taxon>
        <taxon>Gammaproteobacteria</taxon>
        <taxon>Pseudomonadales</taxon>
        <taxon>Pseudomonadaceae</taxon>
        <taxon>Pseudomonas</taxon>
    </lineage>
</organism>
<feature type="compositionally biased region" description="Pro residues" evidence="1">
    <location>
        <begin position="97"/>
        <end position="112"/>
    </location>
</feature>
<name>A0A5E7E611_PSEFL</name>
<evidence type="ECO:0000256" key="1">
    <source>
        <dbReference type="SAM" id="MobiDB-lite"/>
    </source>
</evidence>
<proteinExistence type="predicted"/>
<dbReference type="InterPro" id="IPR036388">
    <property type="entry name" value="WH-like_DNA-bd_sf"/>
</dbReference>
<dbReference type="Pfam" id="PF13730">
    <property type="entry name" value="HTH_36"/>
    <property type="match status" value="1"/>
</dbReference>
<reference evidence="2 3" key="1">
    <citation type="submission" date="2019-09" db="EMBL/GenBank/DDBJ databases">
        <authorList>
            <person name="Chandra G."/>
            <person name="Truman W A."/>
        </authorList>
    </citation>
    <scope>NUCLEOTIDE SEQUENCE [LARGE SCALE GENOMIC DNA]</scope>
    <source>
        <strain evidence="2">PS723</strain>
    </source>
</reference>
<gene>
    <name evidence="2" type="ORF">PS723_04293</name>
</gene>
<evidence type="ECO:0000313" key="2">
    <source>
        <dbReference type="EMBL" id="VVO22092.1"/>
    </source>
</evidence>
<dbReference type="AlphaFoldDB" id="A0A5E7E611"/>
<protein>
    <recommendedName>
        <fullName evidence="4">Helix-turn-helix domain-containing protein</fullName>
    </recommendedName>
</protein>
<dbReference type="Gene3D" id="1.10.10.10">
    <property type="entry name" value="Winged helix-like DNA-binding domain superfamily/Winged helix DNA-binding domain"/>
    <property type="match status" value="1"/>
</dbReference>
<evidence type="ECO:0000313" key="3">
    <source>
        <dbReference type="Proteomes" id="UP000379480"/>
    </source>
</evidence>
<dbReference type="Proteomes" id="UP000379480">
    <property type="component" value="Unassembled WGS sequence"/>
</dbReference>